<reference evidence="3" key="1">
    <citation type="journal article" date="2019" name="Int. J. Syst. Evol. Microbiol.">
        <title>The Global Catalogue of Microorganisms (GCM) 10K type strain sequencing project: providing services to taxonomists for standard genome sequencing and annotation.</title>
        <authorList>
            <consortium name="The Broad Institute Genomics Platform"/>
            <consortium name="The Broad Institute Genome Sequencing Center for Infectious Disease"/>
            <person name="Wu L."/>
            <person name="Ma J."/>
        </authorList>
    </citation>
    <scope>NUCLEOTIDE SEQUENCE [LARGE SCALE GENOMIC DNA]</scope>
    <source>
        <strain evidence="3">NBRC 108730</strain>
    </source>
</reference>
<organism evidence="2 3">
    <name type="scientific">Angustibacter aerolatus</name>
    <dbReference type="NCBI Taxonomy" id="1162965"/>
    <lineage>
        <taxon>Bacteria</taxon>
        <taxon>Bacillati</taxon>
        <taxon>Actinomycetota</taxon>
        <taxon>Actinomycetes</taxon>
        <taxon>Kineosporiales</taxon>
        <taxon>Kineosporiaceae</taxon>
    </lineage>
</organism>
<dbReference type="EMBL" id="BSUZ01000001">
    <property type="protein sequence ID" value="GMA85227.1"/>
    <property type="molecule type" value="Genomic_DNA"/>
</dbReference>
<evidence type="ECO:0000313" key="3">
    <source>
        <dbReference type="Proteomes" id="UP001157017"/>
    </source>
</evidence>
<dbReference type="Proteomes" id="UP001157017">
    <property type="component" value="Unassembled WGS sequence"/>
</dbReference>
<feature type="compositionally biased region" description="Basic and acidic residues" evidence="1">
    <location>
        <begin position="56"/>
        <end position="66"/>
    </location>
</feature>
<protein>
    <submittedName>
        <fullName evidence="2">Uncharacterized protein</fullName>
    </submittedName>
</protein>
<evidence type="ECO:0000256" key="1">
    <source>
        <dbReference type="SAM" id="MobiDB-lite"/>
    </source>
</evidence>
<gene>
    <name evidence="2" type="ORF">GCM10025868_04770</name>
</gene>
<sequence>MGDEAAYTPVATTTGNAVAVGRGAGDRVEVVAVVTRLAVSLASYGGWREHTVSLPEGRWRDEPDRPRGRRRPGAAARAAR</sequence>
<feature type="region of interest" description="Disordered" evidence="1">
    <location>
        <begin position="56"/>
        <end position="80"/>
    </location>
</feature>
<keyword evidence="3" id="KW-1185">Reference proteome</keyword>
<name>A0ABQ6JAL5_9ACTN</name>
<proteinExistence type="predicted"/>
<comment type="caution">
    <text evidence="2">The sequence shown here is derived from an EMBL/GenBank/DDBJ whole genome shotgun (WGS) entry which is preliminary data.</text>
</comment>
<accession>A0ABQ6JAL5</accession>
<evidence type="ECO:0000313" key="2">
    <source>
        <dbReference type="EMBL" id="GMA85227.1"/>
    </source>
</evidence>